<feature type="compositionally biased region" description="Polar residues" evidence="1">
    <location>
        <begin position="234"/>
        <end position="247"/>
    </location>
</feature>
<gene>
    <name evidence="2" type="ORF">BT63DRAFT_421530</name>
</gene>
<feature type="compositionally biased region" description="Low complexity" evidence="1">
    <location>
        <begin position="202"/>
        <end position="233"/>
    </location>
</feature>
<evidence type="ECO:0000256" key="1">
    <source>
        <dbReference type="SAM" id="MobiDB-lite"/>
    </source>
</evidence>
<feature type="compositionally biased region" description="Low complexity" evidence="1">
    <location>
        <begin position="430"/>
        <end position="443"/>
    </location>
</feature>
<name>A0A6A6UM72_9PEZI</name>
<protein>
    <submittedName>
        <fullName evidence="2">Uncharacterized protein</fullName>
    </submittedName>
</protein>
<dbReference type="OrthoDB" id="5383338at2759"/>
<feature type="compositionally biased region" description="Polar residues" evidence="1">
    <location>
        <begin position="349"/>
        <end position="360"/>
    </location>
</feature>
<sequence length="895" mass="97112">MTAPALHIFPPVSDVERRRQEMDELIKKSLEVRPTRQFARERTAPVARRGPSRTRTAPVPPMEQKPVEIQEQRQEVETFTAPKPAPVASLPLPPRSTSLEKNNQLPRIETVPQLPQEPIPQPQAWRQSEQHSTPPRNSVHPQQPRESTYSVPRQTWTSVQPPEFNPEVIKTDPLPAPPIDAEELKRSISRTPARPRPRRSSSTKGYGRMSSSTTRTSGGYSAASSHASSTFSTLLQTIDSPVTNPSIYGSIAGSRPGSKFDDSRTRSYVQQQRLQSYTPPPPPPRRPSADIEENPLPLPPPPPPRSASRASVRSNQTIPTPPSAISSRASHIQQDPFADRYSRGRRPSTDSATLHESPVLSRSNTVNEIHSPESFYAPEKALPSNVMEKSIQSMFPTYDHSVPLQQQSYHPQRVAPVPPFARIKHDHAVSSSSASSSTSTASSPRLGEISTMGQLGNLWTAANGQITAPLSGPFNLKMFKQASKAKRQSKITFGPSEEEVFYSLAQAHPSADEDDEPSEALIFRHHASETQDEPLPKDDLLPISHMLISKPPAPSATKASRHSPEMPSAEPATQITTVTPVLATLHALEHASKSAQAHALSVTDPKAESPAAARLAERAVRAATERESCTLTWLRSCARTGKYELNHPSLGVFTVAIEGDVKAALASISSNTKSRKHASISLMNPFAHLAANGSPPLNAMSPTAYSFNNAAAPANKKSGLLAKLDFTEEILHIDGPGIQALGNLYLLDVCVSTILAVAIAESQRPADPGLFFAAPPPSLMLAKVRKGFFSNNSNNSSSNSVSEAEKKKAAMSTVSLVKLVRGNAKGGNKKAIDWTRANAIMGIEHLTDMDDLPRITRGILSVLGAGFKTALWLLEFGVRISAKMVIGLSKFAERG</sequence>
<proteinExistence type="predicted"/>
<feature type="region of interest" description="Disordered" evidence="1">
    <location>
        <begin position="548"/>
        <end position="571"/>
    </location>
</feature>
<evidence type="ECO:0000313" key="3">
    <source>
        <dbReference type="Proteomes" id="UP000799302"/>
    </source>
</evidence>
<feature type="compositionally biased region" description="Basic and acidic residues" evidence="1">
    <location>
        <begin position="65"/>
        <end position="76"/>
    </location>
</feature>
<keyword evidence="3" id="KW-1185">Reference proteome</keyword>
<feature type="compositionally biased region" description="Pro residues" evidence="1">
    <location>
        <begin position="296"/>
        <end position="305"/>
    </location>
</feature>
<feature type="compositionally biased region" description="Polar residues" evidence="1">
    <location>
        <begin position="95"/>
        <end position="105"/>
    </location>
</feature>
<feature type="compositionally biased region" description="Polar residues" evidence="1">
    <location>
        <begin position="266"/>
        <end position="277"/>
    </location>
</feature>
<feature type="compositionally biased region" description="Polar residues" evidence="1">
    <location>
        <begin position="124"/>
        <end position="160"/>
    </location>
</feature>
<accession>A0A6A6UM72</accession>
<feature type="compositionally biased region" description="Polar residues" evidence="1">
    <location>
        <begin position="308"/>
        <end position="333"/>
    </location>
</feature>
<dbReference type="Proteomes" id="UP000799302">
    <property type="component" value="Unassembled WGS sequence"/>
</dbReference>
<organism evidence="2 3">
    <name type="scientific">Microthyrium microscopicum</name>
    <dbReference type="NCBI Taxonomy" id="703497"/>
    <lineage>
        <taxon>Eukaryota</taxon>
        <taxon>Fungi</taxon>
        <taxon>Dikarya</taxon>
        <taxon>Ascomycota</taxon>
        <taxon>Pezizomycotina</taxon>
        <taxon>Dothideomycetes</taxon>
        <taxon>Dothideomycetes incertae sedis</taxon>
        <taxon>Microthyriales</taxon>
        <taxon>Microthyriaceae</taxon>
        <taxon>Microthyrium</taxon>
    </lineage>
</organism>
<dbReference type="AlphaFoldDB" id="A0A6A6UM72"/>
<dbReference type="EMBL" id="MU004231">
    <property type="protein sequence ID" value="KAF2673375.1"/>
    <property type="molecule type" value="Genomic_DNA"/>
</dbReference>
<feature type="region of interest" description="Disordered" evidence="1">
    <location>
        <begin position="36"/>
        <end position="360"/>
    </location>
</feature>
<feature type="region of interest" description="Disordered" evidence="1">
    <location>
        <begin position="426"/>
        <end position="448"/>
    </location>
</feature>
<evidence type="ECO:0000313" key="2">
    <source>
        <dbReference type="EMBL" id="KAF2673375.1"/>
    </source>
</evidence>
<reference evidence="2" key="1">
    <citation type="journal article" date="2020" name="Stud. Mycol.">
        <title>101 Dothideomycetes genomes: a test case for predicting lifestyles and emergence of pathogens.</title>
        <authorList>
            <person name="Haridas S."/>
            <person name="Albert R."/>
            <person name="Binder M."/>
            <person name="Bloem J."/>
            <person name="Labutti K."/>
            <person name="Salamov A."/>
            <person name="Andreopoulos B."/>
            <person name="Baker S."/>
            <person name="Barry K."/>
            <person name="Bills G."/>
            <person name="Bluhm B."/>
            <person name="Cannon C."/>
            <person name="Castanera R."/>
            <person name="Culley D."/>
            <person name="Daum C."/>
            <person name="Ezra D."/>
            <person name="Gonzalez J."/>
            <person name="Henrissat B."/>
            <person name="Kuo A."/>
            <person name="Liang C."/>
            <person name="Lipzen A."/>
            <person name="Lutzoni F."/>
            <person name="Magnuson J."/>
            <person name="Mondo S."/>
            <person name="Nolan M."/>
            <person name="Ohm R."/>
            <person name="Pangilinan J."/>
            <person name="Park H.-J."/>
            <person name="Ramirez L."/>
            <person name="Alfaro M."/>
            <person name="Sun H."/>
            <person name="Tritt A."/>
            <person name="Yoshinaga Y."/>
            <person name="Zwiers L.-H."/>
            <person name="Turgeon B."/>
            <person name="Goodwin S."/>
            <person name="Spatafora J."/>
            <person name="Crous P."/>
            <person name="Grigoriev I."/>
        </authorList>
    </citation>
    <scope>NUCLEOTIDE SEQUENCE</scope>
    <source>
        <strain evidence="2">CBS 115976</strain>
    </source>
</reference>